<gene>
    <name evidence="1" type="ORF">O1V66_02825</name>
</gene>
<dbReference type="RefSeq" id="WP_160292249.1">
    <property type="nucleotide sequence ID" value="NZ_CP114058.1"/>
</dbReference>
<proteinExistence type="predicted"/>
<dbReference type="EMBL" id="CP114058">
    <property type="protein sequence ID" value="WAT01698.1"/>
    <property type="molecule type" value="Genomic_DNA"/>
</dbReference>
<keyword evidence="2" id="KW-1185">Reference proteome</keyword>
<evidence type="ECO:0000313" key="1">
    <source>
        <dbReference type="EMBL" id="WAT01698.1"/>
    </source>
</evidence>
<name>A0ABY7HQM8_9GAMM</name>
<organism evidence="1 2">
    <name type="scientific">Rouxiella chamberiensis</name>
    <dbReference type="NCBI Taxonomy" id="1513468"/>
    <lineage>
        <taxon>Bacteria</taxon>
        <taxon>Pseudomonadati</taxon>
        <taxon>Pseudomonadota</taxon>
        <taxon>Gammaproteobacteria</taxon>
        <taxon>Enterobacterales</taxon>
        <taxon>Yersiniaceae</taxon>
        <taxon>Rouxiella</taxon>
    </lineage>
</organism>
<reference evidence="1" key="1">
    <citation type="submission" date="2022-12" db="EMBL/GenBank/DDBJ databases">
        <title>Complete genome sequence of an Australian strain of Rouxiella badensis DAR84756 and resolution of the R. badensis DSM100043 and R. chamberiensis DSM28324 genomes.</title>
        <authorList>
            <person name="Paul S."/>
            <person name="Anderson P.J."/>
            <person name="Maynard G."/>
            <person name="Dyall-Smith M."/>
            <person name="Kudinha T."/>
        </authorList>
    </citation>
    <scope>NUCLEOTIDE SEQUENCE</scope>
    <source>
        <strain evidence="1">DSM 28324</strain>
    </source>
</reference>
<evidence type="ECO:0000313" key="2">
    <source>
        <dbReference type="Proteomes" id="UP001164712"/>
    </source>
</evidence>
<accession>A0ABY7HQM8</accession>
<sequence length="46" mass="5327">MQDVGRTWFSGFGRTKRSDLRSFSPILAIKSDYWNTSRISLDFLVA</sequence>
<dbReference type="Proteomes" id="UP001164712">
    <property type="component" value="Chromosome"/>
</dbReference>
<protein>
    <submittedName>
        <fullName evidence="1">Uncharacterized protein</fullName>
    </submittedName>
</protein>